<dbReference type="Pfam" id="PF00486">
    <property type="entry name" value="Trans_reg_C"/>
    <property type="match status" value="1"/>
</dbReference>
<proteinExistence type="inferred from homology"/>
<name>A0A1C4UJA9_9ACTN</name>
<reference evidence="7 11" key="3">
    <citation type="submission" date="2018-03" db="EMBL/GenBank/DDBJ databases">
        <title>Genomic framework for the identification of Micromonospora saelicesensis and Micromonospora noduli.</title>
        <authorList>
            <person name="Riesco R."/>
            <person name="Trujillo M.E."/>
        </authorList>
    </citation>
    <scope>NUCLEOTIDE SEQUENCE [LARGE SCALE GENOMIC DNA]</scope>
    <source>
        <strain evidence="7 11">GAR05</strain>
    </source>
</reference>
<dbReference type="RefSeq" id="WP_196920881.1">
    <property type="nucleotide sequence ID" value="NZ_JBNCKH010000001.1"/>
</dbReference>
<evidence type="ECO:0000313" key="9">
    <source>
        <dbReference type="EMBL" id="SCE71711.1"/>
    </source>
</evidence>
<feature type="domain" description="OmpR/PhoB-type" evidence="6">
    <location>
        <begin position="1"/>
        <end position="105"/>
    </location>
</feature>
<accession>A0A1C4UJA9</accession>
<dbReference type="PANTHER" id="PTHR35807">
    <property type="entry name" value="TRANSCRIPTIONAL REGULATOR REDD-RELATED"/>
    <property type="match status" value="1"/>
</dbReference>
<evidence type="ECO:0000256" key="1">
    <source>
        <dbReference type="ARBA" id="ARBA00005820"/>
    </source>
</evidence>
<dbReference type="AlphaFoldDB" id="A0A1C4UJA9"/>
<dbReference type="Gene3D" id="1.10.10.10">
    <property type="entry name" value="Winged helix-like DNA-binding domain superfamily/Winged helix DNA-binding domain"/>
    <property type="match status" value="1"/>
</dbReference>
<dbReference type="STRING" id="285676.GA0070561_1086"/>
<reference evidence="8 12" key="2">
    <citation type="submission" date="2018-03" db="EMBL/GenBank/DDBJ databases">
        <title>Defining the species Micromonospora saelicesensis and Micromonospora noduli under the framework of genomics.</title>
        <authorList>
            <person name="Riesco R."/>
            <person name="Trujillo M.E."/>
        </authorList>
    </citation>
    <scope>NUCLEOTIDE SEQUENCE [LARGE SCALE GENOMIC DNA]</scope>
    <source>
        <strain evidence="8 12">PSN13</strain>
    </source>
</reference>
<dbReference type="EMBL" id="PYAG01000033">
    <property type="protein sequence ID" value="RAO29938.1"/>
    <property type="molecule type" value="Genomic_DNA"/>
</dbReference>
<dbReference type="GO" id="GO:0006355">
    <property type="term" value="P:regulation of DNA-templated transcription"/>
    <property type="evidence" value="ECO:0007669"/>
    <property type="project" value="InterPro"/>
</dbReference>
<evidence type="ECO:0000256" key="2">
    <source>
        <dbReference type="ARBA" id="ARBA00023015"/>
    </source>
</evidence>
<gene>
    <name evidence="9" type="ORF">GA0070561_1086</name>
    <name evidence="7" type="ORF">GAR05_06311</name>
    <name evidence="8" type="ORF">PSN13_05137</name>
</gene>
<dbReference type="InterPro" id="IPR005158">
    <property type="entry name" value="BTAD"/>
</dbReference>
<organism evidence="9 10">
    <name type="scientific">Micromonospora saelicesensis</name>
    <dbReference type="NCBI Taxonomy" id="285676"/>
    <lineage>
        <taxon>Bacteria</taxon>
        <taxon>Bacillati</taxon>
        <taxon>Actinomycetota</taxon>
        <taxon>Actinomycetes</taxon>
        <taxon>Micromonosporales</taxon>
        <taxon>Micromonosporaceae</taxon>
        <taxon>Micromonospora</taxon>
    </lineage>
</organism>
<dbReference type="CDD" id="cd15831">
    <property type="entry name" value="BTAD"/>
    <property type="match status" value="1"/>
</dbReference>
<dbReference type="Proteomes" id="UP000249334">
    <property type="component" value="Unassembled WGS sequence"/>
</dbReference>
<dbReference type="InterPro" id="IPR001867">
    <property type="entry name" value="OmpR/PhoB-type_DNA-bd"/>
</dbReference>
<dbReference type="SUPFAM" id="SSF48452">
    <property type="entry name" value="TPR-like"/>
    <property type="match status" value="1"/>
</dbReference>
<evidence type="ECO:0000313" key="10">
    <source>
        <dbReference type="Proteomes" id="UP000198864"/>
    </source>
</evidence>
<dbReference type="EMBL" id="PXXW01000065">
    <property type="protein sequence ID" value="RAN92148.1"/>
    <property type="molecule type" value="Genomic_DNA"/>
</dbReference>
<reference evidence="9 10" key="1">
    <citation type="submission" date="2016-06" db="EMBL/GenBank/DDBJ databases">
        <authorList>
            <person name="Kjaerup R.B."/>
            <person name="Dalgaard T.S."/>
            <person name="Juul-Madsen H.R."/>
        </authorList>
    </citation>
    <scope>NUCLEOTIDE SEQUENCE [LARGE SCALE GENOMIC DNA]</scope>
    <source>
        <strain evidence="9 10">DSM 44871</strain>
    </source>
</reference>
<evidence type="ECO:0000313" key="12">
    <source>
        <dbReference type="Proteomes" id="UP000249419"/>
    </source>
</evidence>
<dbReference type="Proteomes" id="UP000249419">
    <property type="component" value="Unassembled WGS sequence"/>
</dbReference>
<protein>
    <submittedName>
        <fullName evidence="9">DNA-binding transcriptional activator of the SARP family</fullName>
    </submittedName>
    <submittedName>
        <fullName evidence="7">Transcriptional regulatory protein EmbR</fullName>
    </submittedName>
</protein>
<dbReference type="SMART" id="SM00862">
    <property type="entry name" value="Trans_reg_C"/>
    <property type="match status" value="1"/>
</dbReference>
<keyword evidence="11" id="KW-1185">Reference proteome</keyword>
<feature type="DNA-binding region" description="OmpR/PhoB-type" evidence="5">
    <location>
        <begin position="1"/>
        <end position="105"/>
    </location>
</feature>
<keyword evidence="2" id="KW-0805">Transcription regulation</keyword>
<evidence type="ECO:0000313" key="7">
    <source>
        <dbReference type="EMBL" id="RAN92148.1"/>
    </source>
</evidence>
<dbReference type="GO" id="GO:0003677">
    <property type="term" value="F:DNA binding"/>
    <property type="evidence" value="ECO:0007669"/>
    <property type="project" value="UniProtKB-UniRule"/>
</dbReference>
<dbReference type="InterPro" id="IPR016032">
    <property type="entry name" value="Sig_transdc_resp-reg_C-effctor"/>
</dbReference>
<dbReference type="SMART" id="SM01043">
    <property type="entry name" value="BTAD"/>
    <property type="match status" value="1"/>
</dbReference>
<dbReference type="Proteomes" id="UP000198864">
    <property type="component" value="Unassembled WGS sequence"/>
</dbReference>
<dbReference type="SUPFAM" id="SSF46894">
    <property type="entry name" value="C-terminal effector domain of the bipartite response regulators"/>
    <property type="match status" value="1"/>
</dbReference>
<keyword evidence="3 5" id="KW-0238">DNA-binding</keyword>
<dbReference type="InterPro" id="IPR051677">
    <property type="entry name" value="AfsR-DnrI-RedD_regulator"/>
</dbReference>
<dbReference type="Gene3D" id="1.25.40.10">
    <property type="entry name" value="Tetratricopeptide repeat domain"/>
    <property type="match status" value="1"/>
</dbReference>
<keyword evidence="4" id="KW-0804">Transcription</keyword>
<dbReference type="InterPro" id="IPR011990">
    <property type="entry name" value="TPR-like_helical_dom_sf"/>
</dbReference>
<dbReference type="PANTHER" id="PTHR35807:SF1">
    <property type="entry name" value="TRANSCRIPTIONAL REGULATOR REDD"/>
    <property type="match status" value="1"/>
</dbReference>
<dbReference type="InterPro" id="IPR036388">
    <property type="entry name" value="WH-like_DNA-bd_sf"/>
</dbReference>
<evidence type="ECO:0000256" key="3">
    <source>
        <dbReference type="ARBA" id="ARBA00023125"/>
    </source>
</evidence>
<dbReference type="EMBL" id="FMCR01000001">
    <property type="protein sequence ID" value="SCE71711.1"/>
    <property type="molecule type" value="Genomic_DNA"/>
</dbReference>
<dbReference type="Pfam" id="PF03704">
    <property type="entry name" value="BTAD"/>
    <property type="match status" value="1"/>
</dbReference>
<sequence>MGNGGTTVVRYEILGSLEVIHEGRICTPTPPKVRTVLALLVMRANRVVLVDSIIRELWGDDPARSAVTTVQTYIYHLRKLFAKEGIETPDRTVLESRARGYLLRVEPGQLDAEVFETMLDQGRSHIESDRPEEGAEVLRRALAMWTGPVGANVTFGPALEAHAIHLQEQWIRALELRIQADITLGRHRELIGELRYLVGTYPLNEWFHRQLIVALSRSGRRGEALQAYHHLRRVLSEELGLDPSPDLQRLQREVLAAGGPLRPGLARAS</sequence>
<evidence type="ECO:0000313" key="11">
    <source>
        <dbReference type="Proteomes" id="UP000249334"/>
    </source>
</evidence>
<evidence type="ECO:0000313" key="8">
    <source>
        <dbReference type="EMBL" id="RAO29938.1"/>
    </source>
</evidence>
<comment type="similarity">
    <text evidence="1">Belongs to the AfsR/DnrI/RedD regulatory family.</text>
</comment>
<evidence type="ECO:0000256" key="5">
    <source>
        <dbReference type="PROSITE-ProRule" id="PRU01091"/>
    </source>
</evidence>
<dbReference type="GO" id="GO:0000160">
    <property type="term" value="P:phosphorelay signal transduction system"/>
    <property type="evidence" value="ECO:0007669"/>
    <property type="project" value="InterPro"/>
</dbReference>
<evidence type="ECO:0000259" key="6">
    <source>
        <dbReference type="PROSITE" id="PS51755"/>
    </source>
</evidence>
<dbReference type="PROSITE" id="PS51755">
    <property type="entry name" value="OMPR_PHOB"/>
    <property type="match status" value="1"/>
</dbReference>
<evidence type="ECO:0000256" key="4">
    <source>
        <dbReference type="ARBA" id="ARBA00023163"/>
    </source>
</evidence>